<name>W5S4Q5_9VIRU</name>
<dbReference type="Proteomes" id="UP000202176">
    <property type="component" value="Segment"/>
</dbReference>
<accession>W5S4Q5</accession>
<proteinExistence type="predicted"/>
<evidence type="ECO:0000313" key="1">
    <source>
        <dbReference type="EMBL" id="AHH01738.1"/>
    </source>
</evidence>
<evidence type="ECO:0000313" key="2">
    <source>
        <dbReference type="Proteomes" id="UP000202176"/>
    </source>
</evidence>
<protein>
    <submittedName>
        <fullName evidence="1">Uncharacterized protein</fullName>
    </submittedName>
</protein>
<dbReference type="RefSeq" id="YP_009001073.1">
    <property type="nucleotide sequence ID" value="NC_023423.1"/>
</dbReference>
<sequence>MVYFLCHIRIRNNEEVERKFDFCEFLDKDRAIRKAIGKIYSCCFPYENEGQFSDHERKILTSHLEKEESVWIWQGRGTGDKIWVLECDAIWEDDHFDEKKWTILEIGPTINDILRRK</sequence>
<reference evidence="1 2" key="1">
    <citation type="journal article" date="2014" name="Proc. Natl. Acad. Sci. U.S.A.">
        <title>Thirty-thousand-year-old distant relative of giant icosahedral DNA viruses with a pandoravirus morphology.</title>
        <authorList>
            <person name="Legendre M."/>
            <person name="Bartoli J."/>
            <person name="Shmakova L."/>
            <person name="Jeudy S."/>
            <person name="Labadie K."/>
            <person name="Adrait A."/>
            <person name="Lescot M."/>
            <person name="Poirot O."/>
            <person name="Bertaux L."/>
            <person name="Bruley C."/>
            <person name="Coute Y."/>
            <person name="Rivkina E."/>
            <person name="Abergel C."/>
            <person name="Claverie J.M."/>
        </authorList>
    </citation>
    <scope>NUCLEOTIDE SEQUENCE [LARGE SCALE GENOMIC DNA]</scope>
    <source>
        <strain evidence="1">P1084-T</strain>
    </source>
</reference>
<keyword evidence="2" id="KW-1185">Reference proteome</keyword>
<dbReference type="KEGG" id="vg:18266199"/>
<organism evidence="1 2">
    <name type="scientific">Pithovirus sibericum</name>
    <dbReference type="NCBI Taxonomy" id="1450746"/>
    <lineage>
        <taxon>Viruses</taxon>
        <taxon>Pithoviruses</taxon>
        <taxon>Orthopithovirinae</taxon>
        <taxon>Alphapithovirus</taxon>
        <taxon>Alphapithovirus sibericum</taxon>
    </lineage>
</organism>
<gene>
    <name evidence="1" type="ORF">pv_171</name>
</gene>
<dbReference type="GeneID" id="18266199"/>
<dbReference type="EMBL" id="KF740664">
    <property type="protein sequence ID" value="AHH01738.1"/>
    <property type="molecule type" value="Genomic_DNA"/>
</dbReference>